<protein>
    <submittedName>
        <fullName evidence="2">Uncharacterized protein</fullName>
    </submittedName>
</protein>
<feature type="region of interest" description="Disordered" evidence="1">
    <location>
        <begin position="51"/>
        <end position="84"/>
    </location>
</feature>
<reference evidence="2 3" key="1">
    <citation type="journal article" date="2016" name="Mol. Biol. Evol.">
        <title>Comparative Genomics of Early-Diverging Mushroom-Forming Fungi Provides Insights into the Origins of Lignocellulose Decay Capabilities.</title>
        <authorList>
            <person name="Nagy L.G."/>
            <person name="Riley R."/>
            <person name="Tritt A."/>
            <person name="Adam C."/>
            <person name="Daum C."/>
            <person name="Floudas D."/>
            <person name="Sun H."/>
            <person name="Yadav J.S."/>
            <person name="Pangilinan J."/>
            <person name="Larsson K.H."/>
            <person name="Matsuura K."/>
            <person name="Barry K."/>
            <person name="Labutti K."/>
            <person name="Kuo R."/>
            <person name="Ohm R.A."/>
            <person name="Bhattacharya S.S."/>
            <person name="Shirouzu T."/>
            <person name="Yoshinaga Y."/>
            <person name="Martin F.M."/>
            <person name="Grigoriev I.V."/>
            <person name="Hibbett D.S."/>
        </authorList>
    </citation>
    <scope>NUCLEOTIDE SEQUENCE [LARGE SCALE GENOMIC DNA]</scope>
    <source>
        <strain evidence="2 3">HHB12029</strain>
    </source>
</reference>
<evidence type="ECO:0000313" key="2">
    <source>
        <dbReference type="EMBL" id="KZV91901.1"/>
    </source>
</evidence>
<gene>
    <name evidence="2" type="ORF">EXIGLDRAFT_85366</name>
</gene>
<accession>A0A165HFS7</accession>
<sequence>MRIRFSVRHPHCVLPRHGTIILRPTVKKPSPDPFACSPCTYIDGHPSRALAGLPTPATSPTPTYFSPLLANSTSPPLPQESLRYPPPTRCTHICAMWTMARDLPPPHPPKHLI</sequence>
<keyword evidence="3" id="KW-1185">Reference proteome</keyword>
<dbReference type="AlphaFoldDB" id="A0A165HFS7"/>
<dbReference type="Proteomes" id="UP000077266">
    <property type="component" value="Unassembled WGS sequence"/>
</dbReference>
<name>A0A165HFS7_EXIGL</name>
<feature type="compositionally biased region" description="Polar residues" evidence="1">
    <location>
        <begin position="56"/>
        <end position="74"/>
    </location>
</feature>
<proteinExistence type="predicted"/>
<evidence type="ECO:0000256" key="1">
    <source>
        <dbReference type="SAM" id="MobiDB-lite"/>
    </source>
</evidence>
<evidence type="ECO:0000313" key="3">
    <source>
        <dbReference type="Proteomes" id="UP000077266"/>
    </source>
</evidence>
<organism evidence="2 3">
    <name type="scientific">Exidia glandulosa HHB12029</name>
    <dbReference type="NCBI Taxonomy" id="1314781"/>
    <lineage>
        <taxon>Eukaryota</taxon>
        <taxon>Fungi</taxon>
        <taxon>Dikarya</taxon>
        <taxon>Basidiomycota</taxon>
        <taxon>Agaricomycotina</taxon>
        <taxon>Agaricomycetes</taxon>
        <taxon>Auriculariales</taxon>
        <taxon>Exidiaceae</taxon>
        <taxon>Exidia</taxon>
    </lineage>
</organism>
<dbReference type="InParanoid" id="A0A165HFS7"/>
<dbReference type="EMBL" id="KV426018">
    <property type="protein sequence ID" value="KZV91901.1"/>
    <property type="molecule type" value="Genomic_DNA"/>
</dbReference>